<sequence>MDEGEALLGRAILVTGAAGFTGAHACRYFAGLGMKVAGLVHNRIPDTSGADARIRYYSCDLLDSRQLPAIVREAAPDYVLHLGGKNSVPESWDDPLLYMQTNVFSLLSLLEALRPFPDCRVLIAGSRLSVPLAPPYRPPHPYSLSKSLQKAIALTWQALFNQFIMVAEPSNLTGPGPSTGICSLLARRVARAELGFTDEPFRLSSRLVRRDFLDVRDAVRAYGYLLAYGRSGEEYPVCSGQERNLLEVAEAVQQLAGTRIPLQWGDSDPQPSGGEAKPAEPEFLSRLGWKPLIPFSASLTDVIGYFRGTKGEFR</sequence>
<protein>
    <submittedName>
        <fullName evidence="4">Short chain dehydrogenase family protein</fullName>
    </submittedName>
</protein>
<dbReference type="AlphaFoldDB" id="A0A090ZL85"/>
<dbReference type="HOGENOM" id="CLU_007383_1_7_9"/>
<accession>A0A090ZL85</accession>
<reference evidence="4 5" key="1">
    <citation type="submission" date="2014-04" db="EMBL/GenBank/DDBJ databases">
        <authorList>
            <person name="Bishop-Lilly K.A."/>
            <person name="Broomall S.M."/>
            <person name="Chain P.S."/>
            <person name="Chertkov O."/>
            <person name="Coyne S.R."/>
            <person name="Daligault H.E."/>
            <person name="Davenport K.W."/>
            <person name="Erkkila T."/>
            <person name="Frey K.G."/>
            <person name="Gibbons H.S."/>
            <person name="Gu W."/>
            <person name="Jaissle J."/>
            <person name="Johnson S.L."/>
            <person name="Koroleva G.I."/>
            <person name="Ladner J.T."/>
            <person name="Lo C.-C."/>
            <person name="Minogue T.D."/>
            <person name="Munk C."/>
            <person name="Palacios G.F."/>
            <person name="Redden C.L."/>
            <person name="Rosenzweig C.N."/>
            <person name="Scholz M.B."/>
            <person name="Teshima H."/>
            <person name="Xu Y."/>
        </authorList>
    </citation>
    <scope>NUCLEOTIDE SEQUENCE [LARGE SCALE GENOMIC DNA]</scope>
    <source>
        <strain evidence="4 5">8244</strain>
    </source>
</reference>
<dbReference type="InterPro" id="IPR036291">
    <property type="entry name" value="NAD(P)-bd_dom_sf"/>
</dbReference>
<evidence type="ECO:0000313" key="5">
    <source>
        <dbReference type="Proteomes" id="UP000029278"/>
    </source>
</evidence>
<dbReference type="Proteomes" id="UP000029278">
    <property type="component" value="Unassembled WGS sequence"/>
</dbReference>
<dbReference type="PANTHER" id="PTHR43000">
    <property type="entry name" value="DTDP-D-GLUCOSE 4,6-DEHYDRATASE-RELATED"/>
    <property type="match status" value="1"/>
</dbReference>
<name>A0A090ZL85_PAEMA</name>
<evidence type="ECO:0000259" key="3">
    <source>
        <dbReference type="Pfam" id="PF01370"/>
    </source>
</evidence>
<dbReference type="Gene3D" id="3.90.25.10">
    <property type="entry name" value="UDP-galactose 4-epimerase, domain 1"/>
    <property type="match status" value="1"/>
</dbReference>
<evidence type="ECO:0000256" key="1">
    <source>
        <dbReference type="ARBA" id="ARBA00007637"/>
    </source>
</evidence>
<dbReference type="GeneID" id="77011861"/>
<gene>
    <name evidence="4" type="ORF">DJ90_6122</name>
</gene>
<organism evidence="4 5">
    <name type="scientific">Paenibacillus macerans</name>
    <name type="common">Bacillus macerans</name>
    <dbReference type="NCBI Taxonomy" id="44252"/>
    <lineage>
        <taxon>Bacteria</taxon>
        <taxon>Bacillati</taxon>
        <taxon>Bacillota</taxon>
        <taxon>Bacilli</taxon>
        <taxon>Bacillales</taxon>
        <taxon>Paenibacillaceae</taxon>
        <taxon>Paenibacillus</taxon>
    </lineage>
</organism>
<dbReference type="Pfam" id="PF01370">
    <property type="entry name" value="Epimerase"/>
    <property type="match status" value="1"/>
</dbReference>
<feature type="region of interest" description="Disordered" evidence="2">
    <location>
        <begin position="260"/>
        <end position="279"/>
    </location>
</feature>
<dbReference type="InterPro" id="IPR001509">
    <property type="entry name" value="Epimerase_deHydtase"/>
</dbReference>
<dbReference type="EMBL" id="JMQA01000010">
    <property type="protein sequence ID" value="KFN11397.1"/>
    <property type="molecule type" value="Genomic_DNA"/>
</dbReference>
<dbReference type="Gene3D" id="3.40.50.720">
    <property type="entry name" value="NAD(P)-binding Rossmann-like Domain"/>
    <property type="match status" value="1"/>
</dbReference>
<evidence type="ECO:0000256" key="2">
    <source>
        <dbReference type="SAM" id="MobiDB-lite"/>
    </source>
</evidence>
<feature type="domain" description="NAD-dependent epimerase/dehydratase" evidence="3">
    <location>
        <begin position="12"/>
        <end position="236"/>
    </location>
</feature>
<comment type="caution">
    <text evidence="4">The sequence shown here is derived from an EMBL/GenBank/DDBJ whole genome shotgun (WGS) entry which is preliminary data.</text>
</comment>
<dbReference type="STRING" id="44252.DJ90_6122"/>
<dbReference type="PATRIC" id="fig|44252.3.peg.649"/>
<evidence type="ECO:0000313" key="4">
    <source>
        <dbReference type="EMBL" id="KFN11397.1"/>
    </source>
</evidence>
<comment type="similarity">
    <text evidence="1">Belongs to the NAD(P)-dependent epimerase/dehydratase family.</text>
</comment>
<keyword evidence="5" id="KW-1185">Reference proteome</keyword>
<proteinExistence type="inferred from homology"/>
<dbReference type="RefSeq" id="WP_036620357.1">
    <property type="nucleotide sequence ID" value="NZ_BOSD01000007.1"/>
</dbReference>
<dbReference type="SUPFAM" id="SSF51735">
    <property type="entry name" value="NAD(P)-binding Rossmann-fold domains"/>
    <property type="match status" value="1"/>
</dbReference>
<dbReference type="OrthoDB" id="9779041at2"/>